<gene>
    <name evidence="6" type="ORF">ACFFIC_11625</name>
</gene>
<organism evidence="6 7">
    <name type="scientific">Muricoccus vinaceus</name>
    <dbReference type="NCBI Taxonomy" id="424704"/>
    <lineage>
        <taxon>Bacteria</taxon>
        <taxon>Pseudomonadati</taxon>
        <taxon>Pseudomonadota</taxon>
        <taxon>Alphaproteobacteria</taxon>
        <taxon>Acetobacterales</taxon>
        <taxon>Roseomonadaceae</taxon>
        <taxon>Muricoccus</taxon>
    </lineage>
</organism>
<dbReference type="PRINTS" id="PR00039">
    <property type="entry name" value="HTHLYSR"/>
</dbReference>
<evidence type="ECO:0000256" key="2">
    <source>
        <dbReference type="ARBA" id="ARBA00023015"/>
    </source>
</evidence>
<evidence type="ECO:0000256" key="1">
    <source>
        <dbReference type="ARBA" id="ARBA00009437"/>
    </source>
</evidence>
<dbReference type="SUPFAM" id="SSF53850">
    <property type="entry name" value="Periplasmic binding protein-like II"/>
    <property type="match status" value="1"/>
</dbReference>
<dbReference type="PROSITE" id="PS50931">
    <property type="entry name" value="HTH_LYSR"/>
    <property type="match status" value="1"/>
</dbReference>
<evidence type="ECO:0000313" key="7">
    <source>
        <dbReference type="Proteomes" id="UP001589789"/>
    </source>
</evidence>
<dbReference type="Pfam" id="PF00126">
    <property type="entry name" value="HTH_1"/>
    <property type="match status" value="1"/>
</dbReference>
<dbReference type="PANTHER" id="PTHR30346">
    <property type="entry name" value="TRANSCRIPTIONAL DUAL REGULATOR HCAR-RELATED"/>
    <property type="match status" value="1"/>
</dbReference>
<sequence length="314" mass="33915">MELRHLRYFVAIAEEGSVTRAAHRLGLQQPPLSQQLRALEEEIGVPLFDREPRRVTLNEAGRLFLRSARAILAEAGEAVEQVRRFHRGEEGQVAIGFTSSASLHPLAPRLIRGFRERFPLVRFAVEESETYALLLALEQRRIDVALLRIPVPGAAALASHTLASDGLMAALPRAHPLAAGEGDLPLAALAGEPFVLYRRTDGPGIYDALLGGLQRAGFRPRVVDEVSRIIAAINLVAAARGVTIVPASMQVLHRESVVYRPLAPGPLPPLPLNLVHRRDNPSPAVANFVEAAMAVAGTEGRASPPGRNAEQPVP</sequence>
<evidence type="ECO:0000259" key="5">
    <source>
        <dbReference type="PROSITE" id="PS50931"/>
    </source>
</evidence>
<dbReference type="InterPro" id="IPR036388">
    <property type="entry name" value="WH-like_DNA-bd_sf"/>
</dbReference>
<dbReference type="RefSeq" id="WP_377050414.1">
    <property type="nucleotide sequence ID" value="NZ_JBHLVZ010000025.1"/>
</dbReference>
<evidence type="ECO:0000256" key="3">
    <source>
        <dbReference type="ARBA" id="ARBA00023125"/>
    </source>
</evidence>
<comment type="similarity">
    <text evidence="1">Belongs to the LysR transcriptional regulatory family.</text>
</comment>
<dbReference type="Gene3D" id="1.10.10.10">
    <property type="entry name" value="Winged helix-like DNA-binding domain superfamily/Winged helix DNA-binding domain"/>
    <property type="match status" value="1"/>
</dbReference>
<keyword evidence="3" id="KW-0238">DNA-binding</keyword>
<protein>
    <submittedName>
        <fullName evidence="6">LysR substrate-binding domain-containing protein</fullName>
    </submittedName>
</protein>
<keyword evidence="2" id="KW-0805">Transcription regulation</keyword>
<keyword evidence="7" id="KW-1185">Reference proteome</keyword>
<dbReference type="InterPro" id="IPR005119">
    <property type="entry name" value="LysR_subst-bd"/>
</dbReference>
<dbReference type="PANTHER" id="PTHR30346:SF30">
    <property type="entry name" value="SMALL NEUTRAL PROTEASE REGULATORY PROTEIN"/>
    <property type="match status" value="1"/>
</dbReference>
<keyword evidence="4" id="KW-0804">Transcription</keyword>
<dbReference type="SUPFAM" id="SSF46785">
    <property type="entry name" value="Winged helix' DNA-binding domain"/>
    <property type="match status" value="1"/>
</dbReference>
<accession>A0ABV6ISF9</accession>
<comment type="caution">
    <text evidence="6">The sequence shown here is derived from an EMBL/GenBank/DDBJ whole genome shotgun (WGS) entry which is preliminary data.</text>
</comment>
<dbReference type="InterPro" id="IPR036390">
    <property type="entry name" value="WH_DNA-bd_sf"/>
</dbReference>
<dbReference type="EMBL" id="JBHLVZ010000025">
    <property type="protein sequence ID" value="MFC0386189.1"/>
    <property type="molecule type" value="Genomic_DNA"/>
</dbReference>
<name>A0ABV6ISF9_9PROT</name>
<feature type="domain" description="HTH lysR-type" evidence="5">
    <location>
        <begin position="1"/>
        <end position="58"/>
    </location>
</feature>
<dbReference type="Pfam" id="PF03466">
    <property type="entry name" value="LysR_substrate"/>
    <property type="match status" value="1"/>
</dbReference>
<dbReference type="InterPro" id="IPR000847">
    <property type="entry name" value="LysR_HTH_N"/>
</dbReference>
<reference evidence="6 7" key="1">
    <citation type="submission" date="2024-09" db="EMBL/GenBank/DDBJ databases">
        <authorList>
            <person name="Sun Q."/>
            <person name="Mori K."/>
        </authorList>
    </citation>
    <scope>NUCLEOTIDE SEQUENCE [LARGE SCALE GENOMIC DNA]</scope>
    <source>
        <strain evidence="6 7">CCM 7468</strain>
    </source>
</reference>
<evidence type="ECO:0000313" key="6">
    <source>
        <dbReference type="EMBL" id="MFC0386189.1"/>
    </source>
</evidence>
<dbReference type="Gene3D" id="3.40.190.10">
    <property type="entry name" value="Periplasmic binding protein-like II"/>
    <property type="match status" value="2"/>
</dbReference>
<dbReference type="Proteomes" id="UP001589789">
    <property type="component" value="Unassembled WGS sequence"/>
</dbReference>
<proteinExistence type="inferred from homology"/>
<evidence type="ECO:0000256" key="4">
    <source>
        <dbReference type="ARBA" id="ARBA00023163"/>
    </source>
</evidence>